<dbReference type="GO" id="GO:0000155">
    <property type="term" value="F:phosphorelay sensor kinase activity"/>
    <property type="evidence" value="ECO:0007669"/>
    <property type="project" value="InterPro"/>
</dbReference>
<dbReference type="EC" id="2.7.13.3" evidence="2"/>
<evidence type="ECO:0000313" key="10">
    <source>
        <dbReference type="Proteomes" id="UP000187280"/>
    </source>
</evidence>
<dbReference type="InterPro" id="IPR036890">
    <property type="entry name" value="HATPase_C_sf"/>
</dbReference>
<dbReference type="Gene3D" id="1.10.287.130">
    <property type="match status" value="1"/>
</dbReference>
<keyword evidence="5 9" id="KW-0418">Kinase</keyword>
<keyword evidence="6" id="KW-0902">Two-component regulatory system</keyword>
<name>A0A1H4FM39_9GAMM</name>
<evidence type="ECO:0000259" key="8">
    <source>
        <dbReference type="PROSITE" id="PS50109"/>
    </source>
</evidence>
<gene>
    <name evidence="9" type="ORF">SAMN02982996_03130</name>
</gene>
<evidence type="ECO:0000256" key="4">
    <source>
        <dbReference type="ARBA" id="ARBA00022679"/>
    </source>
</evidence>
<dbReference type="STRING" id="71657.SAMN02982996_03130"/>
<dbReference type="PROSITE" id="PS50109">
    <property type="entry name" value="HIS_KIN"/>
    <property type="match status" value="1"/>
</dbReference>
<dbReference type="eggNOG" id="COG2205">
    <property type="taxonomic scope" value="Bacteria"/>
</dbReference>
<dbReference type="SMART" id="SM00388">
    <property type="entry name" value="HisKA"/>
    <property type="match status" value="1"/>
</dbReference>
<dbReference type="EMBL" id="FNQS01000014">
    <property type="protein sequence ID" value="SEA98364.1"/>
    <property type="molecule type" value="Genomic_DNA"/>
</dbReference>
<dbReference type="SUPFAM" id="SSF47384">
    <property type="entry name" value="Homodimeric domain of signal transducing histidine kinase"/>
    <property type="match status" value="1"/>
</dbReference>
<protein>
    <recommendedName>
        <fullName evidence="2">histidine kinase</fullName>
        <ecNumber evidence="2">2.7.13.3</ecNumber>
    </recommendedName>
</protein>
<evidence type="ECO:0000256" key="5">
    <source>
        <dbReference type="ARBA" id="ARBA00022777"/>
    </source>
</evidence>
<dbReference type="InterPro" id="IPR036097">
    <property type="entry name" value="HisK_dim/P_sf"/>
</dbReference>
<dbReference type="CDD" id="cd00082">
    <property type="entry name" value="HisKA"/>
    <property type="match status" value="1"/>
</dbReference>
<comment type="catalytic activity">
    <reaction evidence="1">
        <text>ATP + protein L-histidine = ADP + protein N-phospho-L-histidine.</text>
        <dbReference type="EC" id="2.7.13.3"/>
    </reaction>
</comment>
<evidence type="ECO:0000256" key="7">
    <source>
        <dbReference type="SAM" id="Phobius"/>
    </source>
</evidence>
<dbReference type="Pfam" id="PF02518">
    <property type="entry name" value="HATPase_c"/>
    <property type="match status" value="1"/>
</dbReference>
<keyword evidence="4" id="KW-0808">Transferase</keyword>
<dbReference type="GeneID" id="97765970"/>
<dbReference type="InterPro" id="IPR004358">
    <property type="entry name" value="Sig_transdc_His_kin-like_C"/>
</dbReference>
<keyword evidence="10" id="KW-1185">Reference proteome</keyword>
<evidence type="ECO:0000256" key="1">
    <source>
        <dbReference type="ARBA" id="ARBA00000085"/>
    </source>
</evidence>
<feature type="domain" description="Histidine kinase" evidence="8">
    <location>
        <begin position="259"/>
        <end position="475"/>
    </location>
</feature>
<keyword evidence="7" id="KW-0472">Membrane</keyword>
<sequence>MISLKRWRLFPRSLRQLVVMAFLLVLLPLLVLAYQAYGSLNALSEQAAIINRTTLTDARRSEAMAGLALALERSYRQYCVLDDRTLSQLYQNQRRQYAQMLDVHAPVLPDPQSPQRLRQYLTQLAEMHCQNSAPSGEAAALLDSFSQANTQMVQVTREVIFSRGQQLQRTIAERGQFFGWQALLLFLVSVLLVVLFTRMIIGPVKGVERMINRLGEGLPLGHTPTFRGPREIRSLGQRIIWLSERLSWLEAQRHEFLRHISHELKTPLASLREGTSLLADEVAGPLTEDQRQVVTILDSSSRHLLQLIEQLLDYNRQLADAPTELEQVDLAAIVDAVVADHSLSARGKSMKTLVELDVKTCRAETTLLMRVLDNLYSNAVHYGQESGNIWVRSRSDGSHLQIEVANTGAPIPEADHSMIFEPFYQGARQRKGAVKGSGLGLSIAQDCIRRMRGELTLVSVDYADVCFRIELPLTSENEA</sequence>
<evidence type="ECO:0000256" key="6">
    <source>
        <dbReference type="ARBA" id="ARBA00023012"/>
    </source>
</evidence>
<organism evidence="9 10">
    <name type="scientific">Lonsdalea quercina</name>
    <dbReference type="NCBI Taxonomy" id="71657"/>
    <lineage>
        <taxon>Bacteria</taxon>
        <taxon>Pseudomonadati</taxon>
        <taxon>Pseudomonadota</taxon>
        <taxon>Gammaproteobacteria</taxon>
        <taxon>Enterobacterales</taxon>
        <taxon>Pectobacteriaceae</taxon>
        <taxon>Lonsdalea</taxon>
    </lineage>
</organism>
<dbReference type="Proteomes" id="UP000187280">
    <property type="component" value="Unassembled WGS sequence"/>
</dbReference>
<keyword evidence="7" id="KW-1133">Transmembrane helix</keyword>
<evidence type="ECO:0000256" key="3">
    <source>
        <dbReference type="ARBA" id="ARBA00022553"/>
    </source>
</evidence>
<dbReference type="CDD" id="cd00075">
    <property type="entry name" value="HATPase"/>
    <property type="match status" value="1"/>
</dbReference>
<dbReference type="PANTHER" id="PTHR43711">
    <property type="entry name" value="TWO-COMPONENT HISTIDINE KINASE"/>
    <property type="match status" value="1"/>
</dbReference>
<dbReference type="Gene3D" id="3.30.565.10">
    <property type="entry name" value="Histidine kinase-like ATPase, C-terminal domain"/>
    <property type="match status" value="1"/>
</dbReference>
<dbReference type="PRINTS" id="PR00344">
    <property type="entry name" value="BCTRLSENSOR"/>
</dbReference>
<dbReference type="SUPFAM" id="SSF55874">
    <property type="entry name" value="ATPase domain of HSP90 chaperone/DNA topoisomerase II/histidine kinase"/>
    <property type="match status" value="1"/>
</dbReference>
<dbReference type="InterPro" id="IPR003594">
    <property type="entry name" value="HATPase_dom"/>
</dbReference>
<evidence type="ECO:0000256" key="2">
    <source>
        <dbReference type="ARBA" id="ARBA00012438"/>
    </source>
</evidence>
<reference evidence="9 10" key="1">
    <citation type="submission" date="2016-10" db="EMBL/GenBank/DDBJ databases">
        <authorList>
            <person name="de Groot N.N."/>
        </authorList>
    </citation>
    <scope>NUCLEOTIDE SEQUENCE [LARGE SCALE GENOMIC DNA]</scope>
    <source>
        <strain evidence="9 10">ATCC 29281</strain>
    </source>
</reference>
<dbReference type="AlphaFoldDB" id="A0A1H4FM39"/>
<feature type="transmembrane region" description="Helical" evidence="7">
    <location>
        <begin position="178"/>
        <end position="201"/>
    </location>
</feature>
<dbReference type="PANTHER" id="PTHR43711:SF26">
    <property type="entry name" value="SENSOR HISTIDINE KINASE RCSC"/>
    <property type="match status" value="1"/>
</dbReference>
<dbReference type="SMART" id="SM00387">
    <property type="entry name" value="HATPase_c"/>
    <property type="match status" value="1"/>
</dbReference>
<accession>A0A1H4FM39</accession>
<dbReference type="InterPro" id="IPR005467">
    <property type="entry name" value="His_kinase_dom"/>
</dbReference>
<dbReference type="InterPro" id="IPR050736">
    <property type="entry name" value="Sensor_HK_Regulatory"/>
</dbReference>
<evidence type="ECO:0000313" key="9">
    <source>
        <dbReference type="EMBL" id="SEA98364.1"/>
    </source>
</evidence>
<dbReference type="InterPro" id="IPR003661">
    <property type="entry name" value="HisK_dim/P_dom"/>
</dbReference>
<dbReference type="Pfam" id="PF00512">
    <property type="entry name" value="HisKA"/>
    <property type="match status" value="1"/>
</dbReference>
<keyword evidence="3" id="KW-0597">Phosphoprotein</keyword>
<proteinExistence type="predicted"/>
<dbReference type="RefSeq" id="WP_074729340.1">
    <property type="nucleotide sequence ID" value="NZ_FNQS01000014.1"/>
</dbReference>
<keyword evidence="7" id="KW-0812">Transmembrane</keyword>